<evidence type="ECO:0000313" key="3">
    <source>
        <dbReference type="Proteomes" id="UP000008066"/>
    </source>
</evidence>
<sequence length="280" mass="32290">MDKSTPPPSLPHLSAPPPDYDPAPPSLPDPDEILPPAILTLHGRFIYPVQPCGTPSSNPLYQLSRAIHAQGRATESIDFQRLDYRVHNSDGLVGPSVTHRARDVYTLLHRPPMFDYVPLDARIAPPTTNLKRNMGQLKVLVSLWAPYLPGKKKFRVVRVPPEDDQAIWRLRGDKEKLKEKNWETVFQLSREHDKEWCWHDSEGRLLARQMEQVRKAGETEETEQEHQLRILVPLPRKEMDALVALWCLWMWHLHVEATPVKKTLDDVRRIMAAAPGVWRY</sequence>
<evidence type="ECO:0000313" key="2">
    <source>
        <dbReference type="EMBL" id="EGS17151.1"/>
    </source>
</evidence>
<feature type="compositionally biased region" description="Pro residues" evidence="1">
    <location>
        <begin position="1"/>
        <end position="28"/>
    </location>
</feature>
<dbReference type="GeneID" id="18260503"/>
<dbReference type="OrthoDB" id="5207784at2759"/>
<name>G0SG12_CHATD</name>
<dbReference type="RefSeq" id="XP_006696769.1">
    <property type="nucleotide sequence ID" value="XM_006696706.1"/>
</dbReference>
<dbReference type="OMA" id="RIHNRNT"/>
<gene>
    <name evidence="2" type="ORF">CTHT_0064650</name>
</gene>
<dbReference type="Proteomes" id="UP000008066">
    <property type="component" value="Unassembled WGS sequence"/>
</dbReference>
<keyword evidence="3" id="KW-1185">Reference proteome</keyword>
<accession>G0SG12</accession>
<evidence type="ECO:0000256" key="1">
    <source>
        <dbReference type="SAM" id="MobiDB-lite"/>
    </source>
</evidence>
<protein>
    <submittedName>
        <fullName evidence="2">Uncharacterized protein</fullName>
    </submittedName>
</protein>
<dbReference type="KEGG" id="cthr:CTHT_0064650"/>
<dbReference type="eggNOG" id="ENOG502T9UA">
    <property type="taxonomic scope" value="Eukaryota"/>
</dbReference>
<dbReference type="AlphaFoldDB" id="G0SG12"/>
<organism evidence="3">
    <name type="scientific">Chaetomium thermophilum (strain DSM 1495 / CBS 144.50 / IMI 039719)</name>
    <name type="common">Thermochaetoides thermophila</name>
    <dbReference type="NCBI Taxonomy" id="759272"/>
    <lineage>
        <taxon>Eukaryota</taxon>
        <taxon>Fungi</taxon>
        <taxon>Dikarya</taxon>
        <taxon>Ascomycota</taxon>
        <taxon>Pezizomycotina</taxon>
        <taxon>Sordariomycetes</taxon>
        <taxon>Sordariomycetidae</taxon>
        <taxon>Sordariales</taxon>
        <taxon>Chaetomiaceae</taxon>
        <taxon>Thermochaetoides</taxon>
    </lineage>
</organism>
<dbReference type="EMBL" id="GL988047">
    <property type="protein sequence ID" value="EGS17151.1"/>
    <property type="molecule type" value="Genomic_DNA"/>
</dbReference>
<proteinExistence type="predicted"/>
<reference evidence="2 3" key="1">
    <citation type="journal article" date="2011" name="Cell">
        <title>Insight into structure and assembly of the nuclear pore complex by utilizing the genome of a eukaryotic thermophile.</title>
        <authorList>
            <person name="Amlacher S."/>
            <person name="Sarges P."/>
            <person name="Flemming D."/>
            <person name="van Noort V."/>
            <person name="Kunze R."/>
            <person name="Devos D.P."/>
            <person name="Arumugam M."/>
            <person name="Bork P."/>
            <person name="Hurt E."/>
        </authorList>
    </citation>
    <scope>NUCLEOTIDE SEQUENCE [LARGE SCALE GENOMIC DNA]</scope>
    <source>
        <strain evidence="3">DSM 1495 / CBS 144.50 / IMI 039719</strain>
    </source>
</reference>
<dbReference type="HOGENOM" id="CLU_069188_1_0_1"/>
<feature type="region of interest" description="Disordered" evidence="1">
    <location>
        <begin position="1"/>
        <end position="34"/>
    </location>
</feature>